<sequence length="214" mass="24672">MSALPFPQKHRREELDKQFGRFLLVLKQVHVNIPFMEVLSQMPSYAKFLKEVLSKKQKVEETSVVKLTEKLEGDNGEIRSILVSLQLTDHTTIIPEGLMEDVLVGVDKFVFPVDFIVVNMEENWDIPQILGRPFLATGRAILDIQERQLMLRVREERPIFKMEGERGSRKEQLGESKTNKCRMYLEKAEKKLSAWMCALGRACKGDPDLDLDPN</sequence>
<organism evidence="1">
    <name type="scientific">Nicotiana tabacum</name>
    <name type="common">Common tobacco</name>
    <dbReference type="NCBI Taxonomy" id="4097"/>
    <lineage>
        <taxon>Eukaryota</taxon>
        <taxon>Viridiplantae</taxon>
        <taxon>Streptophyta</taxon>
        <taxon>Embryophyta</taxon>
        <taxon>Tracheophyta</taxon>
        <taxon>Spermatophyta</taxon>
        <taxon>Magnoliopsida</taxon>
        <taxon>eudicotyledons</taxon>
        <taxon>Gunneridae</taxon>
        <taxon>Pentapetalae</taxon>
        <taxon>asterids</taxon>
        <taxon>lamiids</taxon>
        <taxon>Solanales</taxon>
        <taxon>Solanaceae</taxon>
        <taxon>Nicotianoideae</taxon>
        <taxon>Nicotianeae</taxon>
        <taxon>Nicotiana</taxon>
    </lineage>
</organism>
<dbReference type="PANTHER" id="PTHR33067:SF31">
    <property type="entry name" value="RNA-DIRECTED DNA POLYMERASE"/>
    <property type="match status" value="1"/>
</dbReference>
<gene>
    <name evidence="1" type="primary">LOC107795212</name>
</gene>
<name>A0A1S4A9K6_TOBAC</name>
<accession>A0A1S4A9K6</accession>
<dbReference type="OrthoDB" id="1937287at2759"/>
<proteinExistence type="predicted"/>
<dbReference type="AlphaFoldDB" id="A0A1S4A9K6"/>
<dbReference type="PANTHER" id="PTHR33067">
    <property type="entry name" value="RNA-DIRECTED DNA POLYMERASE-RELATED"/>
    <property type="match status" value="1"/>
</dbReference>
<evidence type="ECO:0000313" key="1">
    <source>
        <dbReference type="RefSeq" id="XP_016473320.1"/>
    </source>
</evidence>
<dbReference type="RefSeq" id="XP_016473320.1">
    <property type="nucleotide sequence ID" value="XM_016617834.1"/>
</dbReference>
<dbReference type="InterPro" id="IPR021109">
    <property type="entry name" value="Peptidase_aspartic_dom_sf"/>
</dbReference>
<dbReference type="PaxDb" id="4097-A0A1S4A9K6"/>
<dbReference type="Gene3D" id="2.40.70.10">
    <property type="entry name" value="Acid Proteases"/>
    <property type="match status" value="1"/>
</dbReference>
<reference evidence="1" key="1">
    <citation type="submission" date="2025-08" db="UniProtKB">
        <authorList>
            <consortium name="RefSeq"/>
        </authorList>
    </citation>
    <scope>IDENTIFICATION</scope>
</reference>
<dbReference type="KEGG" id="nta:107795212"/>
<protein>
    <submittedName>
        <fullName evidence="1">Uncharacterized protein</fullName>
    </submittedName>
</protein>